<accession>A0ACC2MVD0</accession>
<evidence type="ECO:0000313" key="1">
    <source>
        <dbReference type="EMBL" id="KAJ8649717.1"/>
    </source>
</evidence>
<comment type="caution">
    <text evidence="1">The sequence shown here is derived from an EMBL/GenBank/DDBJ whole genome shotgun (WGS) entry which is preliminary data.</text>
</comment>
<protein>
    <submittedName>
        <fullName evidence="1">Uncharacterized protein</fullName>
    </submittedName>
</protein>
<reference evidence="1 2" key="1">
    <citation type="journal article" date="2022" name="Hortic Res">
        <title>A haplotype resolved chromosomal level avocado genome allows analysis of novel avocado genes.</title>
        <authorList>
            <person name="Nath O."/>
            <person name="Fletcher S.J."/>
            <person name="Hayward A."/>
            <person name="Shaw L.M."/>
            <person name="Masouleh A.K."/>
            <person name="Furtado A."/>
            <person name="Henry R.J."/>
            <person name="Mitter N."/>
        </authorList>
    </citation>
    <scope>NUCLEOTIDE SEQUENCE [LARGE SCALE GENOMIC DNA]</scope>
    <source>
        <strain evidence="2">cv. Hass</strain>
    </source>
</reference>
<evidence type="ECO:0000313" key="2">
    <source>
        <dbReference type="Proteomes" id="UP001234297"/>
    </source>
</evidence>
<keyword evidence="2" id="KW-1185">Reference proteome</keyword>
<name>A0ACC2MVD0_PERAE</name>
<dbReference type="EMBL" id="CM056809">
    <property type="protein sequence ID" value="KAJ8649717.1"/>
    <property type="molecule type" value="Genomic_DNA"/>
</dbReference>
<sequence>MVLSAMSHLVPGFWNSSTNTEDGGIIEIESWDSSSDCCQWKSVTCDLHLPSRPITALDLSGLVGSLATAASILTPLFRIRNLARLDISFNSLQGEISGDRLANLTRLVRLDMRCNNFNGSIPSQLFHLRNLEYLDLGSDSLSGNLISDVGALKNLRFFNLQENFLDGEIPIEMGNLSQLQQLSLRQNRFSAPAASVLMPLFQIRSLVRLDISPNSLQGELPTHGLAKLTRLVKLDMGSNNFHGSFPNQIFHLGNRQYLDMSDTFSSPESIPSLLLKMKELQVLDLRNNSLSSGIPDEIGNLANISLLALSLSNLIGGIPASIKQMDRLHKLRLDRNSFSGEIPAWLFDIKGLKTLFLGRNKFTWNNSDFSAHHQSNIKSTIAICEEEATSGKCRRLCNKIDVVLAYGKVIKVTLDIGWWSSAGIKFGNF</sequence>
<organism evidence="1 2">
    <name type="scientific">Persea americana</name>
    <name type="common">Avocado</name>
    <dbReference type="NCBI Taxonomy" id="3435"/>
    <lineage>
        <taxon>Eukaryota</taxon>
        <taxon>Viridiplantae</taxon>
        <taxon>Streptophyta</taxon>
        <taxon>Embryophyta</taxon>
        <taxon>Tracheophyta</taxon>
        <taxon>Spermatophyta</taxon>
        <taxon>Magnoliopsida</taxon>
        <taxon>Magnoliidae</taxon>
        <taxon>Laurales</taxon>
        <taxon>Lauraceae</taxon>
        <taxon>Persea</taxon>
    </lineage>
</organism>
<proteinExistence type="predicted"/>
<gene>
    <name evidence="1" type="ORF">MRB53_002740</name>
</gene>
<dbReference type="Proteomes" id="UP001234297">
    <property type="component" value="Chromosome 1"/>
</dbReference>